<keyword evidence="5" id="KW-0560">Oxidoreductase</keyword>
<evidence type="ECO:0000259" key="3">
    <source>
        <dbReference type="Pfam" id="PF03807"/>
    </source>
</evidence>
<evidence type="ECO:0000256" key="2">
    <source>
        <dbReference type="PIRSR" id="PIRSR000193-1"/>
    </source>
</evidence>
<accession>A0A7W9B4N6</accession>
<sequence>MHEKTESTMTDSTPARLGFIGTGTIAAAIVEGLALSGEEPILLSPRNADIAARLSDRFSHVGVANDNQAVLDQSDLVILAVRPQIADSVLEDLKFRPDHRILSLIATVSLARLREWTAPAATVVRGVPLPPVARGEGPTPIFPPDKEARALFDRLGTAIELADESAFDIFTAASATMASYFAFAHSITAWMQRHGTDAAQAHRFVAQMLKGLSETAAIAPDAGFAALADEHQTRGGINEQVFRTVTRDGVIDNLDHALDDVLRRLRPE</sequence>
<evidence type="ECO:0000313" key="5">
    <source>
        <dbReference type="EMBL" id="MBB5705892.1"/>
    </source>
</evidence>
<comment type="similarity">
    <text evidence="1">Belongs to the pyrroline-5-carboxylate reductase family.</text>
</comment>
<dbReference type="SUPFAM" id="SSF51735">
    <property type="entry name" value="NAD(P)-binding Rossmann-fold domains"/>
    <property type="match status" value="1"/>
</dbReference>
<dbReference type="AlphaFoldDB" id="A0A7W9B4N6"/>
<feature type="binding site" evidence="2">
    <location>
        <begin position="80"/>
        <end position="83"/>
    </location>
    <ligand>
        <name>NADP(+)</name>
        <dbReference type="ChEBI" id="CHEBI:58349"/>
    </ligand>
</feature>
<evidence type="ECO:0000313" key="6">
    <source>
        <dbReference type="Proteomes" id="UP000537161"/>
    </source>
</evidence>
<dbReference type="Proteomes" id="UP000537161">
    <property type="component" value="Unassembled WGS sequence"/>
</dbReference>
<dbReference type="InterPro" id="IPR008927">
    <property type="entry name" value="6-PGluconate_DH-like_C_sf"/>
</dbReference>
<reference evidence="5 6" key="1">
    <citation type="submission" date="2020-08" db="EMBL/GenBank/DDBJ databases">
        <title>Genomic Encyclopedia of Type Strains, Phase IV (KMG-IV): sequencing the most valuable type-strain genomes for metagenomic binning, comparative biology and taxonomic classification.</title>
        <authorList>
            <person name="Goeker M."/>
        </authorList>
    </citation>
    <scope>NUCLEOTIDE SEQUENCE [LARGE SCALE GENOMIC DNA]</scope>
    <source>
        <strain evidence="5 6">DSM 27163</strain>
    </source>
</reference>
<dbReference type="PIRSF" id="PIRSF000193">
    <property type="entry name" value="Pyrrol-5-carb_rd"/>
    <property type="match status" value="1"/>
</dbReference>
<feature type="binding site" evidence="2">
    <location>
        <position position="67"/>
    </location>
    <ligand>
        <name>NADPH</name>
        <dbReference type="ChEBI" id="CHEBI:57783"/>
    </ligand>
</feature>
<dbReference type="Pfam" id="PF14748">
    <property type="entry name" value="P5CR_dimer"/>
    <property type="match status" value="1"/>
</dbReference>
<dbReference type="InterPro" id="IPR036291">
    <property type="entry name" value="NAD(P)-bd_dom_sf"/>
</dbReference>
<dbReference type="EMBL" id="JACIJH010000002">
    <property type="protein sequence ID" value="MBB5705892.1"/>
    <property type="molecule type" value="Genomic_DNA"/>
</dbReference>
<dbReference type="GO" id="GO:0055129">
    <property type="term" value="P:L-proline biosynthetic process"/>
    <property type="evidence" value="ECO:0007669"/>
    <property type="project" value="TreeGrafter"/>
</dbReference>
<dbReference type="InterPro" id="IPR028939">
    <property type="entry name" value="P5C_Rdtase_cat_N"/>
</dbReference>
<dbReference type="EC" id="1.5.1.2" evidence="5"/>
<dbReference type="InterPro" id="IPR000304">
    <property type="entry name" value="Pyrroline-COOH_reductase"/>
</dbReference>
<gene>
    <name evidence="5" type="ORF">FHR21_001225</name>
</gene>
<dbReference type="PANTHER" id="PTHR11645">
    <property type="entry name" value="PYRROLINE-5-CARBOXYLATE REDUCTASE"/>
    <property type="match status" value="1"/>
</dbReference>
<dbReference type="Pfam" id="PF03807">
    <property type="entry name" value="F420_oxidored"/>
    <property type="match status" value="1"/>
</dbReference>
<evidence type="ECO:0000259" key="4">
    <source>
        <dbReference type="Pfam" id="PF14748"/>
    </source>
</evidence>
<dbReference type="Gene3D" id="3.40.50.720">
    <property type="entry name" value="NAD(P)-binding Rossmann-like Domain"/>
    <property type="match status" value="1"/>
</dbReference>
<dbReference type="PANTHER" id="PTHR11645:SF13">
    <property type="entry name" value="PYRROLINE-5-CARBOXYLATE REDUCTASE CATALYTIC N-TERMINAL DOMAIN-CONTAINING PROTEIN"/>
    <property type="match status" value="1"/>
</dbReference>
<dbReference type="SUPFAM" id="SSF48179">
    <property type="entry name" value="6-phosphogluconate dehydrogenase C-terminal domain-like"/>
    <property type="match status" value="1"/>
</dbReference>
<feature type="domain" description="Pyrroline-5-carboxylate reductase catalytic N-terminal" evidence="3">
    <location>
        <begin position="16"/>
        <end position="103"/>
    </location>
</feature>
<dbReference type="GO" id="GO:0004735">
    <property type="term" value="F:pyrroline-5-carboxylate reductase activity"/>
    <property type="evidence" value="ECO:0007669"/>
    <property type="project" value="UniProtKB-EC"/>
</dbReference>
<name>A0A7W9B4N6_9SPHN</name>
<dbReference type="RefSeq" id="WP_221235015.1">
    <property type="nucleotide sequence ID" value="NZ_JACIJH010000002.1"/>
</dbReference>
<comment type="caution">
    <text evidence="5">The sequence shown here is derived from an EMBL/GenBank/DDBJ whole genome shotgun (WGS) entry which is preliminary data.</text>
</comment>
<dbReference type="NCBIfam" id="NF005063">
    <property type="entry name" value="PRK06476.1"/>
    <property type="match status" value="1"/>
</dbReference>
<evidence type="ECO:0000256" key="1">
    <source>
        <dbReference type="ARBA" id="ARBA00005525"/>
    </source>
</evidence>
<dbReference type="InterPro" id="IPR029036">
    <property type="entry name" value="P5CR_dimer"/>
</dbReference>
<feature type="domain" description="Pyrroline-5-carboxylate reductase dimerisation" evidence="4">
    <location>
        <begin position="164"/>
        <end position="264"/>
    </location>
</feature>
<dbReference type="Gene3D" id="1.10.3730.10">
    <property type="entry name" value="ProC C-terminal domain-like"/>
    <property type="match status" value="1"/>
</dbReference>
<protein>
    <submittedName>
        <fullName evidence="5">Pyrroline-5-carboxylate reductase</fullName>
        <ecNumber evidence="5">1.5.1.2</ecNumber>
    </submittedName>
</protein>
<keyword evidence="6" id="KW-1185">Reference proteome</keyword>
<keyword evidence="2" id="KW-0521">NADP</keyword>
<organism evidence="5 6">
    <name type="scientific">Sphingopyxis panaciterrulae</name>
    <dbReference type="NCBI Taxonomy" id="462372"/>
    <lineage>
        <taxon>Bacteria</taxon>
        <taxon>Pseudomonadati</taxon>
        <taxon>Pseudomonadota</taxon>
        <taxon>Alphaproteobacteria</taxon>
        <taxon>Sphingomonadales</taxon>
        <taxon>Sphingomonadaceae</taxon>
        <taxon>Sphingopyxis</taxon>
    </lineage>
</organism>
<proteinExistence type="inferred from homology"/>